<evidence type="ECO:0000256" key="6">
    <source>
        <dbReference type="ARBA" id="ARBA00049660"/>
    </source>
</evidence>
<keyword evidence="4 7" id="KW-1133">Transmembrane helix</keyword>
<dbReference type="InterPro" id="IPR024002">
    <property type="entry name" value="For/NO2_transpt_CS"/>
</dbReference>
<reference evidence="8 9" key="2">
    <citation type="submission" date="2019-09" db="EMBL/GenBank/DDBJ databases">
        <title>Complete Genome Sequence and Methylome Analysis of free living Spirochaetas.</title>
        <authorList>
            <person name="Leshcheva N."/>
            <person name="Mikheeva N."/>
        </authorList>
    </citation>
    <scope>NUCLEOTIDE SEQUENCE [LARGE SCALE GENOMIC DNA]</scope>
    <source>
        <strain evidence="8 9">P</strain>
    </source>
</reference>
<feature type="transmembrane region" description="Helical" evidence="7">
    <location>
        <begin position="190"/>
        <end position="214"/>
    </location>
</feature>
<evidence type="ECO:0000256" key="7">
    <source>
        <dbReference type="SAM" id="Phobius"/>
    </source>
</evidence>
<organism evidence="8 9">
    <name type="scientific">Thiospirochaeta perfilievii</name>
    <dbReference type="NCBI Taxonomy" id="252967"/>
    <lineage>
        <taxon>Bacteria</taxon>
        <taxon>Pseudomonadati</taxon>
        <taxon>Spirochaetota</taxon>
        <taxon>Spirochaetia</taxon>
        <taxon>Spirochaetales</taxon>
        <taxon>Spirochaetaceae</taxon>
        <taxon>Thiospirochaeta</taxon>
    </lineage>
</organism>
<evidence type="ECO:0000313" key="8">
    <source>
        <dbReference type="EMBL" id="QEN05399.1"/>
    </source>
</evidence>
<reference evidence="8 9" key="1">
    <citation type="submission" date="2019-02" db="EMBL/GenBank/DDBJ databases">
        <authorList>
            <person name="Fomenkov A."/>
            <person name="Dubinina G."/>
            <person name="Grabovich M."/>
            <person name="Vincze T."/>
            <person name="Roberts R.J."/>
        </authorList>
    </citation>
    <scope>NUCLEOTIDE SEQUENCE [LARGE SCALE GENOMIC DNA]</scope>
    <source>
        <strain evidence="8 9">P</strain>
    </source>
</reference>
<dbReference type="PANTHER" id="PTHR30520:SF6">
    <property type="entry name" value="FORMATE_NITRATE FAMILY TRANSPORTER (EUROFUNG)"/>
    <property type="match status" value="1"/>
</dbReference>
<feature type="transmembrane region" description="Helical" evidence="7">
    <location>
        <begin position="234"/>
        <end position="256"/>
    </location>
</feature>
<dbReference type="Pfam" id="PF01226">
    <property type="entry name" value="Form_Nir_trans"/>
    <property type="match status" value="1"/>
</dbReference>
<keyword evidence="9" id="KW-1185">Reference proteome</keyword>
<dbReference type="InterPro" id="IPR023271">
    <property type="entry name" value="Aquaporin-like"/>
</dbReference>
<dbReference type="RefSeq" id="WP_149568637.1">
    <property type="nucleotide sequence ID" value="NZ_CP035807.1"/>
</dbReference>
<dbReference type="GO" id="GO:0015499">
    <property type="term" value="F:formate transmembrane transporter activity"/>
    <property type="evidence" value="ECO:0007669"/>
    <property type="project" value="TreeGrafter"/>
</dbReference>
<keyword evidence="2" id="KW-0813">Transport</keyword>
<keyword evidence="3 7" id="KW-0812">Transmembrane</keyword>
<comment type="subcellular location">
    <subcellularLocation>
        <location evidence="1">Membrane</location>
        <topology evidence="1">Multi-pass membrane protein</topology>
    </subcellularLocation>
</comment>
<evidence type="ECO:0000256" key="5">
    <source>
        <dbReference type="ARBA" id="ARBA00023136"/>
    </source>
</evidence>
<feature type="transmembrane region" description="Helical" evidence="7">
    <location>
        <begin position="158"/>
        <end position="178"/>
    </location>
</feature>
<evidence type="ECO:0000256" key="2">
    <source>
        <dbReference type="ARBA" id="ARBA00022448"/>
    </source>
</evidence>
<proteinExistence type="inferred from homology"/>
<dbReference type="InterPro" id="IPR000292">
    <property type="entry name" value="For/NO2_transpt"/>
</dbReference>
<evidence type="ECO:0000256" key="3">
    <source>
        <dbReference type="ARBA" id="ARBA00022692"/>
    </source>
</evidence>
<evidence type="ECO:0000256" key="4">
    <source>
        <dbReference type="ARBA" id="ARBA00022989"/>
    </source>
</evidence>
<dbReference type="OrthoDB" id="9786493at2"/>
<dbReference type="FunFam" id="1.20.1080.10:FF:000011">
    <property type="entry name" value="Formate family transporter"/>
    <property type="match status" value="1"/>
</dbReference>
<keyword evidence="5 7" id="KW-0472">Membrane</keyword>
<dbReference type="PANTHER" id="PTHR30520">
    <property type="entry name" value="FORMATE TRANSPORTER-RELATED"/>
    <property type="match status" value="1"/>
</dbReference>
<dbReference type="Proteomes" id="UP000323824">
    <property type="component" value="Chromosome"/>
</dbReference>
<gene>
    <name evidence="8" type="ORF">EW093_11980</name>
</gene>
<dbReference type="EMBL" id="CP035807">
    <property type="protein sequence ID" value="QEN05399.1"/>
    <property type="molecule type" value="Genomic_DNA"/>
</dbReference>
<dbReference type="PROSITE" id="PS01006">
    <property type="entry name" value="FORMATE_NITRITE_TP_2"/>
    <property type="match status" value="1"/>
</dbReference>
<evidence type="ECO:0000256" key="1">
    <source>
        <dbReference type="ARBA" id="ARBA00004141"/>
    </source>
</evidence>
<sequence>MNYNRPNQIINIVKEGAIDKASKSYRQLVVLAILGGSYIALGSIFAIIVAGGMIQTSILNPGLVKLVFGLTFPLGFVLVTLAGAELFTSTTAIMSVGVYSRAIKLNELLRVWLISYLGNFLGAIIVVYFFAYSTHIFSTDYYRDFIFSIADKKLSNNFYTTFIKGVGANWLVCLAAFLTYSSKDVIGKIFALWAPVTAFVAMGFEHSIANMFFIPLAKVLGANINFFDFIIKNLLPVTLGNIFGGVVFVGLAYSFVYSERK</sequence>
<feature type="transmembrane region" description="Helical" evidence="7">
    <location>
        <begin position="74"/>
        <end position="99"/>
    </location>
</feature>
<dbReference type="KEGG" id="sper:EW093_11980"/>
<accession>A0A5C1QEI5</accession>
<evidence type="ECO:0000313" key="9">
    <source>
        <dbReference type="Proteomes" id="UP000323824"/>
    </source>
</evidence>
<dbReference type="GO" id="GO:0005886">
    <property type="term" value="C:plasma membrane"/>
    <property type="evidence" value="ECO:0007669"/>
    <property type="project" value="TreeGrafter"/>
</dbReference>
<name>A0A5C1QEI5_9SPIO</name>
<dbReference type="AlphaFoldDB" id="A0A5C1QEI5"/>
<protein>
    <submittedName>
        <fullName evidence="8">Formate/nitrite transporter family protein</fullName>
    </submittedName>
</protein>
<comment type="similarity">
    <text evidence="6">Belongs to the FNT transporter (TC 1.A.16) family.</text>
</comment>
<feature type="transmembrane region" description="Helical" evidence="7">
    <location>
        <begin position="28"/>
        <end position="54"/>
    </location>
</feature>
<dbReference type="NCBIfam" id="TIGR00790">
    <property type="entry name" value="fnt"/>
    <property type="match status" value="1"/>
</dbReference>
<feature type="transmembrane region" description="Helical" evidence="7">
    <location>
        <begin position="111"/>
        <end position="131"/>
    </location>
</feature>
<dbReference type="Gene3D" id="1.20.1080.10">
    <property type="entry name" value="Glycerol uptake facilitator protein"/>
    <property type="match status" value="1"/>
</dbReference>